<dbReference type="GO" id="GO:0003677">
    <property type="term" value="F:DNA binding"/>
    <property type="evidence" value="ECO:0007669"/>
    <property type="project" value="InterPro"/>
</dbReference>
<protein>
    <submittedName>
        <fullName evidence="1">Type II toxin-antitoxin system PemK/MazF family toxin</fullName>
    </submittedName>
</protein>
<evidence type="ECO:0000313" key="2">
    <source>
        <dbReference type="Proteomes" id="UP000546464"/>
    </source>
</evidence>
<organism evidence="1 2">
    <name type="scientific">Ruficoccus amylovorans</name>
    <dbReference type="NCBI Taxonomy" id="1804625"/>
    <lineage>
        <taxon>Bacteria</taxon>
        <taxon>Pseudomonadati</taxon>
        <taxon>Verrucomicrobiota</taxon>
        <taxon>Opitutia</taxon>
        <taxon>Puniceicoccales</taxon>
        <taxon>Cerasicoccaceae</taxon>
        <taxon>Ruficoccus</taxon>
    </lineage>
</organism>
<gene>
    <name evidence="1" type="ORF">H5P28_00865</name>
</gene>
<comment type="caution">
    <text evidence="1">The sequence shown here is derived from an EMBL/GenBank/DDBJ whole genome shotgun (WGS) entry which is preliminary data.</text>
</comment>
<dbReference type="GO" id="GO:0004521">
    <property type="term" value="F:RNA endonuclease activity"/>
    <property type="evidence" value="ECO:0007669"/>
    <property type="project" value="TreeGrafter"/>
</dbReference>
<dbReference type="AlphaFoldDB" id="A0A842H8T3"/>
<dbReference type="InterPro" id="IPR003477">
    <property type="entry name" value="PemK-like"/>
</dbReference>
<dbReference type="EMBL" id="JACHVB010000011">
    <property type="protein sequence ID" value="MBC2592802.1"/>
    <property type="molecule type" value="Genomic_DNA"/>
</dbReference>
<dbReference type="Pfam" id="PF02452">
    <property type="entry name" value="PemK_toxin"/>
    <property type="match status" value="1"/>
</dbReference>
<keyword evidence="2" id="KW-1185">Reference proteome</keyword>
<accession>A0A842H8T3</accession>
<dbReference type="RefSeq" id="WP_185673817.1">
    <property type="nucleotide sequence ID" value="NZ_JACHVB010000011.1"/>
</dbReference>
<name>A0A842H8T3_9BACT</name>
<sequence length="91" mass="10132">MIEKGRPVLVLSYPEPDDARALVVVAPLTSQIRGLRGEVDLGHPRWLPKPSAVNVQGLASFDRHKLTRKYGKLTTAQYDEVKAAVRELLDL</sequence>
<dbReference type="SUPFAM" id="SSF50118">
    <property type="entry name" value="Cell growth inhibitor/plasmid maintenance toxic component"/>
    <property type="match status" value="1"/>
</dbReference>
<dbReference type="Proteomes" id="UP000546464">
    <property type="component" value="Unassembled WGS sequence"/>
</dbReference>
<dbReference type="PANTHER" id="PTHR33988">
    <property type="entry name" value="ENDORIBONUCLEASE MAZF-RELATED"/>
    <property type="match status" value="1"/>
</dbReference>
<evidence type="ECO:0000313" key="1">
    <source>
        <dbReference type="EMBL" id="MBC2592802.1"/>
    </source>
</evidence>
<proteinExistence type="predicted"/>
<dbReference type="GO" id="GO:0016075">
    <property type="term" value="P:rRNA catabolic process"/>
    <property type="evidence" value="ECO:0007669"/>
    <property type="project" value="TreeGrafter"/>
</dbReference>
<reference evidence="1 2" key="1">
    <citation type="submission" date="2020-07" db="EMBL/GenBank/DDBJ databases">
        <authorList>
            <person name="Feng X."/>
        </authorList>
    </citation>
    <scope>NUCLEOTIDE SEQUENCE [LARGE SCALE GENOMIC DNA]</scope>
    <source>
        <strain evidence="1 2">JCM31066</strain>
    </source>
</reference>
<dbReference type="Gene3D" id="2.30.30.110">
    <property type="match status" value="1"/>
</dbReference>
<dbReference type="InterPro" id="IPR011067">
    <property type="entry name" value="Plasmid_toxin/cell-grow_inhib"/>
</dbReference>
<dbReference type="GO" id="GO:0006402">
    <property type="term" value="P:mRNA catabolic process"/>
    <property type="evidence" value="ECO:0007669"/>
    <property type="project" value="TreeGrafter"/>
</dbReference>